<keyword evidence="2" id="KW-1185">Reference proteome</keyword>
<organism evidence="1 2">
    <name type="scientific">Paramecium octaurelia</name>
    <dbReference type="NCBI Taxonomy" id="43137"/>
    <lineage>
        <taxon>Eukaryota</taxon>
        <taxon>Sar</taxon>
        <taxon>Alveolata</taxon>
        <taxon>Ciliophora</taxon>
        <taxon>Intramacronucleata</taxon>
        <taxon>Oligohymenophorea</taxon>
        <taxon>Peniculida</taxon>
        <taxon>Parameciidae</taxon>
        <taxon>Paramecium</taxon>
    </lineage>
</organism>
<accession>A0A8S1VL35</accession>
<proteinExistence type="predicted"/>
<comment type="caution">
    <text evidence="1">The sequence shown here is derived from an EMBL/GenBank/DDBJ whole genome shotgun (WGS) entry which is preliminary data.</text>
</comment>
<dbReference type="AlphaFoldDB" id="A0A8S1VL35"/>
<dbReference type="EMBL" id="CAJJDP010000068">
    <property type="protein sequence ID" value="CAD8177577.1"/>
    <property type="molecule type" value="Genomic_DNA"/>
</dbReference>
<evidence type="ECO:0000313" key="1">
    <source>
        <dbReference type="EMBL" id="CAD8177577.1"/>
    </source>
</evidence>
<evidence type="ECO:0000313" key="2">
    <source>
        <dbReference type="Proteomes" id="UP000683925"/>
    </source>
</evidence>
<gene>
    <name evidence="1" type="ORF">POCTA_138.1.T0690101</name>
</gene>
<reference evidence="1" key="1">
    <citation type="submission" date="2021-01" db="EMBL/GenBank/DDBJ databases">
        <authorList>
            <consortium name="Genoscope - CEA"/>
            <person name="William W."/>
        </authorList>
    </citation>
    <scope>NUCLEOTIDE SEQUENCE</scope>
</reference>
<dbReference type="Proteomes" id="UP000683925">
    <property type="component" value="Unassembled WGS sequence"/>
</dbReference>
<name>A0A8S1VL35_PAROT</name>
<sequence length="54" mass="6054">MEFIEQANTKLLINIVKFENKISIGLEAVTSPYPTVTIVIVAQYTAQSYFTISD</sequence>
<protein>
    <submittedName>
        <fullName evidence="1">Uncharacterized protein</fullName>
    </submittedName>
</protein>